<name>A0ACD3ADR0_9AGAR</name>
<accession>A0ACD3ADR0</accession>
<evidence type="ECO:0000313" key="1">
    <source>
        <dbReference type="EMBL" id="TFK64013.1"/>
    </source>
</evidence>
<proteinExistence type="predicted"/>
<evidence type="ECO:0000313" key="2">
    <source>
        <dbReference type="Proteomes" id="UP000308600"/>
    </source>
</evidence>
<dbReference type="Proteomes" id="UP000308600">
    <property type="component" value="Unassembled WGS sequence"/>
</dbReference>
<dbReference type="EMBL" id="ML208493">
    <property type="protein sequence ID" value="TFK64013.1"/>
    <property type="molecule type" value="Genomic_DNA"/>
</dbReference>
<keyword evidence="2" id="KW-1185">Reference proteome</keyword>
<gene>
    <name evidence="1" type="ORF">BDN72DRAFT_881772</name>
</gene>
<reference evidence="1 2" key="1">
    <citation type="journal article" date="2019" name="Nat. Ecol. Evol.">
        <title>Megaphylogeny resolves global patterns of mushroom evolution.</title>
        <authorList>
            <person name="Varga T."/>
            <person name="Krizsan K."/>
            <person name="Foldi C."/>
            <person name="Dima B."/>
            <person name="Sanchez-Garcia M."/>
            <person name="Sanchez-Ramirez S."/>
            <person name="Szollosi G.J."/>
            <person name="Szarkandi J.G."/>
            <person name="Papp V."/>
            <person name="Albert L."/>
            <person name="Andreopoulos W."/>
            <person name="Angelini C."/>
            <person name="Antonin V."/>
            <person name="Barry K.W."/>
            <person name="Bougher N.L."/>
            <person name="Buchanan P."/>
            <person name="Buyck B."/>
            <person name="Bense V."/>
            <person name="Catcheside P."/>
            <person name="Chovatia M."/>
            <person name="Cooper J."/>
            <person name="Damon W."/>
            <person name="Desjardin D."/>
            <person name="Finy P."/>
            <person name="Geml J."/>
            <person name="Haridas S."/>
            <person name="Hughes K."/>
            <person name="Justo A."/>
            <person name="Karasinski D."/>
            <person name="Kautmanova I."/>
            <person name="Kiss B."/>
            <person name="Kocsube S."/>
            <person name="Kotiranta H."/>
            <person name="LaButti K.M."/>
            <person name="Lechner B.E."/>
            <person name="Liimatainen K."/>
            <person name="Lipzen A."/>
            <person name="Lukacs Z."/>
            <person name="Mihaltcheva S."/>
            <person name="Morgado L.N."/>
            <person name="Niskanen T."/>
            <person name="Noordeloos M.E."/>
            <person name="Ohm R.A."/>
            <person name="Ortiz-Santana B."/>
            <person name="Ovrebo C."/>
            <person name="Racz N."/>
            <person name="Riley R."/>
            <person name="Savchenko A."/>
            <person name="Shiryaev A."/>
            <person name="Soop K."/>
            <person name="Spirin V."/>
            <person name="Szebenyi C."/>
            <person name="Tomsovsky M."/>
            <person name="Tulloss R.E."/>
            <person name="Uehling J."/>
            <person name="Grigoriev I.V."/>
            <person name="Vagvolgyi C."/>
            <person name="Papp T."/>
            <person name="Martin F.M."/>
            <person name="Miettinen O."/>
            <person name="Hibbett D.S."/>
            <person name="Nagy L.G."/>
        </authorList>
    </citation>
    <scope>NUCLEOTIDE SEQUENCE [LARGE SCALE GENOMIC DNA]</scope>
    <source>
        <strain evidence="1 2">NL-1719</strain>
    </source>
</reference>
<organism evidence="1 2">
    <name type="scientific">Pluteus cervinus</name>
    <dbReference type="NCBI Taxonomy" id="181527"/>
    <lineage>
        <taxon>Eukaryota</taxon>
        <taxon>Fungi</taxon>
        <taxon>Dikarya</taxon>
        <taxon>Basidiomycota</taxon>
        <taxon>Agaricomycotina</taxon>
        <taxon>Agaricomycetes</taxon>
        <taxon>Agaricomycetidae</taxon>
        <taxon>Agaricales</taxon>
        <taxon>Pluteineae</taxon>
        <taxon>Pluteaceae</taxon>
        <taxon>Pluteus</taxon>
    </lineage>
</organism>
<protein>
    <submittedName>
        <fullName evidence="1">Uncharacterized protein</fullName>
    </submittedName>
</protein>
<sequence>MNHRRGTIQASEPPSRSGVFDGTRTRHVEQLVLWAQGQDESKKSVRFILGRRGTGKSALAETIVKKCRDSDNQQVLTFTFDHETNHIRKVVPTLAHQLVNLGDVYRDHVVNALRHHATGLGFDVRTQWSELIIDTIQQSPSSPLPVLIVIDGLDQCSNKMEQTDLLRALLAKPESLQRSVKILISSRPTHHIRADLEVFGLHQEDFHTLDDSPEDRRDMTQFLRSSLRRISLHSQVVMELPPNPDDNWPPDDTMEKVVNLASGQFSVAAAVVAFLEPPYRDPQTTLAAILAGRTQAFRQLHLEYLTDMDQAKKDIPPEFLELLDNLSTFLVLYQSCQSRPLSITSLSSFWGEEPSKIQRLLASLDLDLAIKDGAVWFCHKSFLDFILSPTFPHPYVRSAGDFSLIATRSLRTMRTYRSVKEADAAIVEATFAQWLYQCGFSTPTLSLLLQLRVIDRKVWIAWAVEQPWSLIDPAYAYFISWIRSQYLVGWVGHMFHPQLLFDARRDWLRKHPNDVIRTIIDRDLRSLYDQGEINAARCLLLMNMLHEQVLTDEVNLQKFGSDKTGNIEALRQMLDSKDFQANTLRFQKGLLPFEDRPWNMLTKNDVSFKSVLAYFTGYILSMTYYSIQDLRERMRARGGFLKAISSMDFGFDTRVPFLFITLVFILSGYLWVTNSVTMRVSRDVD</sequence>